<organism evidence="2 3">
    <name type="scientific">Cryptosporangium phraense</name>
    <dbReference type="NCBI Taxonomy" id="2593070"/>
    <lineage>
        <taxon>Bacteria</taxon>
        <taxon>Bacillati</taxon>
        <taxon>Actinomycetota</taxon>
        <taxon>Actinomycetes</taxon>
        <taxon>Cryptosporangiales</taxon>
        <taxon>Cryptosporangiaceae</taxon>
        <taxon>Cryptosporangium</taxon>
    </lineage>
</organism>
<dbReference type="EMBL" id="VIRS01000051">
    <property type="protein sequence ID" value="TQS39952.1"/>
    <property type="molecule type" value="Genomic_DNA"/>
</dbReference>
<gene>
    <name evidence="2" type="ORF">FL583_37350</name>
</gene>
<dbReference type="RefSeq" id="WP_142709643.1">
    <property type="nucleotide sequence ID" value="NZ_VIRS01000051.1"/>
</dbReference>
<protein>
    <recommendedName>
        <fullName evidence="1">DUF6603 domain-containing protein</fullName>
    </recommendedName>
</protein>
<name>A0A545AF44_9ACTN</name>
<dbReference type="Proteomes" id="UP000317982">
    <property type="component" value="Unassembled WGS sequence"/>
</dbReference>
<dbReference type="OrthoDB" id="535891at2"/>
<feature type="domain" description="DUF6603" evidence="1">
    <location>
        <begin position="737"/>
        <end position="1217"/>
    </location>
</feature>
<evidence type="ECO:0000313" key="2">
    <source>
        <dbReference type="EMBL" id="TQS39952.1"/>
    </source>
</evidence>
<keyword evidence="3" id="KW-1185">Reference proteome</keyword>
<evidence type="ECO:0000259" key="1">
    <source>
        <dbReference type="Pfam" id="PF20248"/>
    </source>
</evidence>
<comment type="caution">
    <text evidence="2">The sequence shown here is derived from an EMBL/GenBank/DDBJ whole genome shotgun (WGS) entry which is preliminary data.</text>
</comment>
<dbReference type="InterPro" id="IPR046538">
    <property type="entry name" value="DUF6603"/>
</dbReference>
<dbReference type="InParanoid" id="A0A545AF44"/>
<accession>A0A545AF44</accession>
<proteinExistence type="predicted"/>
<evidence type="ECO:0000313" key="3">
    <source>
        <dbReference type="Proteomes" id="UP000317982"/>
    </source>
</evidence>
<dbReference type="Pfam" id="PF20248">
    <property type="entry name" value="DUF6603"/>
    <property type="match status" value="1"/>
</dbReference>
<sequence>MDLDSRSLADVATQLKAQLNGSGDLPLTAGVLGTGGPLNQFLPTVPGGQIVLRQPRFDVAATSWPQTLTVTGPVTAVWPVSALAPDALTVQTSTVTITRDHVGAAATVAFSVDGTVQVDTLRLSVTGVLGADALLRCSLGTGTHALPGLPELVNLVSNGALPITLPSGLPFLQSLKLRELDLLVGFGTATQTSLLVGLDASLDWPIVDPDFVLKSIRATLTAAHRAATSTLSVGAELDASVVIGRQFDLSLQLGGPVWTLDLKPASGVLPSLADLAGLIGGASLQSSVQSGTTAVGLGEIGIDDVRISFDPFGGTLQRILIAGHVVLADVRVDLVTALPDFALAGGLAFGETIHLKALFEHFFGTASGFPDVVVTEFAFHGQPSTGSYGLEIVADDDDLAIGPIGLRSVSIVVEKSSAGVTGAVAADVVIGGVDLVIEASHPEEDGPWVFAGATSSEQTIAIKDMHAALSAQFGAFALPTVIEDLVITAVRVGFDTAGNVSVELGTRFPLNATTSVDLTVSVDVVLRDNSPSDVVLSAKMMVGDLHFEIDFARTQTGLSLLAAYAAKPGATARKVSDLLAPVLNAKPGLAALVPDSLRIELKDVLLYVQRPAGTGPTRFLFGLDLGASIDLAQLPLVGKELPAAQSASVEDLQILVASQAFGVTDVGTVNSLMPAGVTRLPAADLPQGVTFGAKLVLGGVPAPLTLPATPSGTPAPTGQTVGGQPVVQADSTKWITLQKTFGPLQLNRVGFQYAQQKIWFLLDAGISLGGLTFSLDGLAVGSSIVGFSPEFDLRGLGLAFTSGPLALSGALLRERLVGDDGQPYDEYEGAAQLTVRELTIRAIGSYAYAGGYPSLFVYAVLDYPLGGPSFFFVTGLAAGFGYNRRLRIPAIDGVAQFPLVSEAVNPPTGPPAPPLDELKKLRSTIVPAAGEDFLAVGIRFTSFRQIDSFALLTVLFGARFEVDVLGLSTMKLPTAPGATPLAEVQMAVKASVIPDEGFLGVQAQLTSASYLFSRDCHLTGGFAFFSWFSGPHGGDFVVTVGGYRSGYNPPAHYPRVPRVGFNWQVTSQLMVKGEVYFALLPTALMAGGQLQATWNSGNLSAWFTAGFDVLVAWQPYHYEANFHIGIGVRYTYHFFGTHTLSVDVGANLSIWGPDFSGRAKVKLSIVSFEISFGAGVSATPGPLGWAQFQKAFLPDDTDRAPICSLTVRTGLTRSGDGTIDWVLDPKSFTLVSDSAVPAKHYDVAAGAVGAATLNTAFGVAPMDLAAGKVDSAHVVRITRDNVDVTRLFTFSPIRKKVPAAMWGQSVRARTDGDALIADTLAGFAIAPLAPVIPAAETPEILLVADAQYGLSQVTGAFGWTAGRTFAAANRQGDAAVAAALGSTAARAALLAELGLGTDGLTSGPGTATAFPLPPQVGDLLGHLEATG</sequence>
<reference evidence="2 3" key="1">
    <citation type="submission" date="2019-07" db="EMBL/GenBank/DDBJ databases">
        <title>Cryptosporangium phraense sp. nov., isolated from plant litter.</title>
        <authorList>
            <person name="Suriyachadkun C."/>
        </authorList>
    </citation>
    <scope>NUCLEOTIDE SEQUENCE [LARGE SCALE GENOMIC DNA]</scope>
    <source>
        <strain evidence="2 3">A-T 5661</strain>
    </source>
</reference>